<accession>A0A7X4KD75</accession>
<keyword evidence="10" id="KW-0732">Signal</keyword>
<dbReference type="PANTHER" id="PTHR33446:SF2">
    <property type="entry name" value="PROTEIN TONB"/>
    <property type="match status" value="1"/>
</dbReference>
<evidence type="ECO:0000259" key="11">
    <source>
        <dbReference type="PROSITE" id="PS52015"/>
    </source>
</evidence>
<keyword evidence="5" id="KW-0997">Cell inner membrane</keyword>
<dbReference type="InterPro" id="IPR006260">
    <property type="entry name" value="TonB/TolA_C"/>
</dbReference>
<organism evidence="12 13">
    <name type="scientific">Duganella rivi</name>
    <dbReference type="NCBI Taxonomy" id="2666083"/>
    <lineage>
        <taxon>Bacteria</taxon>
        <taxon>Pseudomonadati</taxon>
        <taxon>Pseudomonadota</taxon>
        <taxon>Betaproteobacteria</taxon>
        <taxon>Burkholderiales</taxon>
        <taxon>Oxalobacteraceae</taxon>
        <taxon>Telluria group</taxon>
        <taxon>Duganella</taxon>
    </lineage>
</organism>
<evidence type="ECO:0000256" key="4">
    <source>
        <dbReference type="ARBA" id="ARBA00022475"/>
    </source>
</evidence>
<dbReference type="PROSITE" id="PS52015">
    <property type="entry name" value="TONB_CTD"/>
    <property type="match status" value="1"/>
</dbReference>
<gene>
    <name evidence="12" type="ORF">GTP45_18200</name>
</gene>
<dbReference type="GO" id="GO:0098797">
    <property type="term" value="C:plasma membrane protein complex"/>
    <property type="evidence" value="ECO:0007669"/>
    <property type="project" value="TreeGrafter"/>
</dbReference>
<evidence type="ECO:0000256" key="9">
    <source>
        <dbReference type="ARBA" id="ARBA00023136"/>
    </source>
</evidence>
<evidence type="ECO:0000256" key="10">
    <source>
        <dbReference type="SAM" id="SignalP"/>
    </source>
</evidence>
<evidence type="ECO:0000256" key="6">
    <source>
        <dbReference type="ARBA" id="ARBA00022692"/>
    </source>
</evidence>
<evidence type="ECO:0000256" key="7">
    <source>
        <dbReference type="ARBA" id="ARBA00022927"/>
    </source>
</evidence>
<keyword evidence="8" id="KW-1133">Transmembrane helix</keyword>
<keyword evidence="13" id="KW-1185">Reference proteome</keyword>
<keyword evidence="4" id="KW-1003">Cell membrane</keyword>
<dbReference type="Proteomes" id="UP000450012">
    <property type="component" value="Unassembled WGS sequence"/>
</dbReference>
<dbReference type="EMBL" id="WWCK01000005">
    <property type="protein sequence ID" value="MYM68752.1"/>
    <property type="molecule type" value="Genomic_DNA"/>
</dbReference>
<dbReference type="SUPFAM" id="SSF74653">
    <property type="entry name" value="TolA/TonB C-terminal domain"/>
    <property type="match status" value="1"/>
</dbReference>
<feature type="domain" description="TonB C-terminal" evidence="11">
    <location>
        <begin position="33"/>
        <end position="128"/>
    </location>
</feature>
<dbReference type="AlphaFoldDB" id="A0A7X4KD75"/>
<comment type="caution">
    <text evidence="12">The sequence shown here is derived from an EMBL/GenBank/DDBJ whole genome shotgun (WGS) entry which is preliminary data.</text>
</comment>
<feature type="chain" id="PRO_5031413572" evidence="10">
    <location>
        <begin position="28"/>
        <end position="218"/>
    </location>
</feature>
<keyword evidence="9" id="KW-0472">Membrane</keyword>
<dbReference type="Pfam" id="PF03544">
    <property type="entry name" value="TonB_C"/>
    <property type="match status" value="1"/>
</dbReference>
<reference evidence="12 13" key="1">
    <citation type="submission" date="2019-12" db="EMBL/GenBank/DDBJ databases">
        <title>Novel species isolated from a subtropical stream in China.</title>
        <authorList>
            <person name="Lu H."/>
        </authorList>
    </citation>
    <scope>NUCLEOTIDE SEQUENCE [LARGE SCALE GENOMIC DNA]</scope>
    <source>
        <strain evidence="12 13">FT55W</strain>
    </source>
</reference>
<protein>
    <submittedName>
        <fullName evidence="12">TonB family protein</fullName>
    </submittedName>
</protein>
<dbReference type="GO" id="GO:0015031">
    <property type="term" value="P:protein transport"/>
    <property type="evidence" value="ECO:0007669"/>
    <property type="project" value="UniProtKB-KW"/>
</dbReference>
<feature type="signal peptide" evidence="10">
    <location>
        <begin position="1"/>
        <end position="27"/>
    </location>
</feature>
<comment type="subcellular location">
    <subcellularLocation>
        <location evidence="1">Cell inner membrane</location>
        <topology evidence="1">Single-pass membrane protein</topology>
        <orientation evidence="1">Periplasmic side</orientation>
    </subcellularLocation>
</comment>
<dbReference type="GO" id="GO:0031992">
    <property type="term" value="F:energy transducer activity"/>
    <property type="evidence" value="ECO:0007669"/>
    <property type="project" value="TreeGrafter"/>
</dbReference>
<evidence type="ECO:0000313" key="13">
    <source>
        <dbReference type="Proteomes" id="UP000450012"/>
    </source>
</evidence>
<dbReference type="PANTHER" id="PTHR33446">
    <property type="entry name" value="PROTEIN TONB-RELATED"/>
    <property type="match status" value="1"/>
</dbReference>
<proteinExistence type="inferred from homology"/>
<evidence type="ECO:0000256" key="2">
    <source>
        <dbReference type="ARBA" id="ARBA00006555"/>
    </source>
</evidence>
<keyword evidence="6" id="KW-0812">Transmembrane</keyword>
<dbReference type="RefSeq" id="WP_161015287.1">
    <property type="nucleotide sequence ID" value="NZ_WWCK01000005.1"/>
</dbReference>
<comment type="similarity">
    <text evidence="2">Belongs to the TonB family.</text>
</comment>
<dbReference type="GO" id="GO:0055085">
    <property type="term" value="P:transmembrane transport"/>
    <property type="evidence" value="ECO:0007669"/>
    <property type="project" value="InterPro"/>
</dbReference>
<keyword evidence="7" id="KW-0653">Protein transport</keyword>
<evidence type="ECO:0000256" key="5">
    <source>
        <dbReference type="ARBA" id="ARBA00022519"/>
    </source>
</evidence>
<dbReference type="Gene3D" id="3.30.1150.10">
    <property type="match status" value="1"/>
</dbReference>
<dbReference type="InterPro" id="IPR051045">
    <property type="entry name" value="TonB-dependent_transducer"/>
</dbReference>
<evidence type="ECO:0000256" key="3">
    <source>
        <dbReference type="ARBA" id="ARBA00022448"/>
    </source>
</evidence>
<dbReference type="NCBIfam" id="TIGR01352">
    <property type="entry name" value="tonB_Cterm"/>
    <property type="match status" value="1"/>
</dbReference>
<name>A0A7X4KD75_9BURK</name>
<evidence type="ECO:0000313" key="12">
    <source>
        <dbReference type="EMBL" id="MYM68752.1"/>
    </source>
</evidence>
<evidence type="ECO:0000256" key="1">
    <source>
        <dbReference type="ARBA" id="ARBA00004383"/>
    </source>
</evidence>
<keyword evidence="3" id="KW-0813">Transport</keyword>
<sequence length="218" mass="23523">MNKKLLAVAAVAVIFAVLNLASRAAQSGPQRAPLQALVGSSACIQPQWPAEARRYEIEGVTTLRFAIGMDGKVLQPAVTQSSGWRILDDAALHSIAQCLFQPKLDAAREGTVFPIQVAWKLDGPPPARPLLVAGSCQTSERFAAFREADPRPSDKQGILLRFLVNQEGAPVRIVAEAGSQPQELTAQAVAYLQSCRFAHDPNSRAERTDTGFGRVLLR</sequence>
<evidence type="ECO:0000256" key="8">
    <source>
        <dbReference type="ARBA" id="ARBA00022989"/>
    </source>
</evidence>
<dbReference type="InterPro" id="IPR037682">
    <property type="entry name" value="TonB_C"/>
</dbReference>